<dbReference type="Gene3D" id="3.30.160.250">
    <property type="match status" value="1"/>
</dbReference>
<evidence type="ECO:0000256" key="1">
    <source>
        <dbReference type="SAM" id="MobiDB-lite"/>
    </source>
</evidence>
<dbReference type="Proteomes" id="UP001165080">
    <property type="component" value="Unassembled WGS sequence"/>
</dbReference>
<evidence type="ECO:0008006" key="4">
    <source>
        <dbReference type="Google" id="ProtNLM"/>
    </source>
</evidence>
<sequence length="126" mass="13562">MQTGKKVADDMSQGSSSNYSSVEELRGRSYPVCLRKHIVDGIVSAIFPQFSFGIGSGESEEEALDDAAYILAIGLEDMVKGREEIPPPLDLDAAKVLMLDLGLSDKGVEESWAQVQVKPECLAKGT</sequence>
<proteinExistence type="predicted"/>
<accession>A0A9W6C316</accession>
<dbReference type="SUPFAM" id="SSF143100">
    <property type="entry name" value="TTHA1013/TTHA0281-like"/>
    <property type="match status" value="1"/>
</dbReference>
<feature type="region of interest" description="Disordered" evidence="1">
    <location>
        <begin position="1"/>
        <end position="24"/>
    </location>
</feature>
<evidence type="ECO:0000313" key="2">
    <source>
        <dbReference type="EMBL" id="GLC62794.1"/>
    </source>
</evidence>
<dbReference type="InterPro" id="IPR035069">
    <property type="entry name" value="TTHA1013/TTHA0281-like"/>
</dbReference>
<dbReference type="OrthoDB" id="527857at2759"/>
<protein>
    <recommendedName>
        <fullName evidence="4">HicB-like antitoxin of toxin-antitoxin system domain-containing protein</fullName>
    </recommendedName>
</protein>
<gene>
    <name evidence="2" type="primary">PLEST011839</name>
    <name evidence="2" type="ORF">PLESTB_001940300</name>
</gene>
<reference evidence="2 3" key="1">
    <citation type="journal article" date="2023" name="Commun. Biol.">
        <title>Reorganization of the ancestral sex-determining regions during the evolution of trioecy in Pleodorina starrii.</title>
        <authorList>
            <person name="Takahashi K."/>
            <person name="Suzuki S."/>
            <person name="Kawai-Toyooka H."/>
            <person name="Yamamoto K."/>
            <person name="Hamaji T."/>
            <person name="Ootsuki R."/>
            <person name="Yamaguchi H."/>
            <person name="Kawachi M."/>
            <person name="Higashiyama T."/>
            <person name="Nozaki H."/>
        </authorList>
    </citation>
    <scope>NUCLEOTIDE SEQUENCE [LARGE SCALE GENOMIC DNA]</scope>
    <source>
        <strain evidence="2 3">NIES-4479</strain>
    </source>
</reference>
<keyword evidence="3" id="KW-1185">Reference proteome</keyword>
<dbReference type="AlphaFoldDB" id="A0A9W6C316"/>
<comment type="caution">
    <text evidence="2">The sequence shown here is derived from an EMBL/GenBank/DDBJ whole genome shotgun (WGS) entry which is preliminary data.</text>
</comment>
<evidence type="ECO:0000313" key="3">
    <source>
        <dbReference type="Proteomes" id="UP001165080"/>
    </source>
</evidence>
<name>A0A9W6C316_9CHLO</name>
<feature type="compositionally biased region" description="Polar residues" evidence="1">
    <location>
        <begin position="12"/>
        <end position="21"/>
    </location>
</feature>
<organism evidence="2 3">
    <name type="scientific">Pleodorina starrii</name>
    <dbReference type="NCBI Taxonomy" id="330485"/>
    <lineage>
        <taxon>Eukaryota</taxon>
        <taxon>Viridiplantae</taxon>
        <taxon>Chlorophyta</taxon>
        <taxon>core chlorophytes</taxon>
        <taxon>Chlorophyceae</taxon>
        <taxon>CS clade</taxon>
        <taxon>Chlamydomonadales</taxon>
        <taxon>Volvocaceae</taxon>
        <taxon>Pleodorina</taxon>
    </lineage>
</organism>
<dbReference type="EMBL" id="BRXU01000070">
    <property type="protein sequence ID" value="GLC62794.1"/>
    <property type="molecule type" value="Genomic_DNA"/>
</dbReference>